<accession>A0A4P9WMM8</accession>
<name>A0A4P9WMM8_9FUNG</name>
<organism evidence="2 3">
    <name type="scientific">Blyttiomyces helicus</name>
    <dbReference type="NCBI Taxonomy" id="388810"/>
    <lineage>
        <taxon>Eukaryota</taxon>
        <taxon>Fungi</taxon>
        <taxon>Fungi incertae sedis</taxon>
        <taxon>Chytridiomycota</taxon>
        <taxon>Chytridiomycota incertae sedis</taxon>
        <taxon>Chytridiomycetes</taxon>
        <taxon>Chytridiomycetes incertae sedis</taxon>
        <taxon>Blyttiomyces</taxon>
    </lineage>
</organism>
<gene>
    <name evidence="2" type="ORF">BDK51DRAFT_46914</name>
</gene>
<evidence type="ECO:0000256" key="1">
    <source>
        <dbReference type="SAM" id="MobiDB-lite"/>
    </source>
</evidence>
<keyword evidence="3" id="KW-1185">Reference proteome</keyword>
<protein>
    <submittedName>
        <fullName evidence="2">Uncharacterized protein</fullName>
    </submittedName>
</protein>
<feature type="region of interest" description="Disordered" evidence="1">
    <location>
        <begin position="200"/>
        <end position="221"/>
    </location>
</feature>
<evidence type="ECO:0000313" key="3">
    <source>
        <dbReference type="Proteomes" id="UP000269721"/>
    </source>
</evidence>
<proteinExistence type="predicted"/>
<dbReference type="Proteomes" id="UP000269721">
    <property type="component" value="Unassembled WGS sequence"/>
</dbReference>
<reference evidence="3" key="1">
    <citation type="journal article" date="2018" name="Nat. Microbiol.">
        <title>Leveraging single-cell genomics to expand the fungal tree of life.</title>
        <authorList>
            <person name="Ahrendt S.R."/>
            <person name="Quandt C.A."/>
            <person name="Ciobanu D."/>
            <person name="Clum A."/>
            <person name="Salamov A."/>
            <person name="Andreopoulos B."/>
            <person name="Cheng J.F."/>
            <person name="Woyke T."/>
            <person name="Pelin A."/>
            <person name="Henrissat B."/>
            <person name="Reynolds N.K."/>
            <person name="Benny G.L."/>
            <person name="Smith M.E."/>
            <person name="James T.Y."/>
            <person name="Grigoriev I.V."/>
        </authorList>
    </citation>
    <scope>NUCLEOTIDE SEQUENCE [LARGE SCALE GENOMIC DNA]</scope>
</reference>
<dbReference type="EMBL" id="KZ993930">
    <property type="protein sequence ID" value="RKO94329.1"/>
    <property type="molecule type" value="Genomic_DNA"/>
</dbReference>
<sequence>MPASLCRRPAQHTPQHRNPACLPALVARADVLSATPDTRQIWPARSSLPLSDPNRHPKQQQMEDYLSYVHQTFLTILLLDSAGDHCAKQCPASDKTFSTAAEYMQWRKTCLREYAHTPMLQTRSIRHTGHSAKPRTHTSRGPQLHAACQTVVGSDTPNQPNPHACLPVLPASGTALQASSVRPQAMQYLVSVPVTTEPPTRARLHSVPPPAPGTSVFSITP</sequence>
<dbReference type="AlphaFoldDB" id="A0A4P9WMM8"/>
<evidence type="ECO:0000313" key="2">
    <source>
        <dbReference type="EMBL" id="RKO94329.1"/>
    </source>
</evidence>